<comment type="caution">
    <text evidence="1">The sequence shown here is derived from an EMBL/GenBank/DDBJ whole genome shotgun (WGS) entry which is preliminary data.</text>
</comment>
<sequence length="246" mass="27965">MFLSWCLLLEYLPTFFIRELSFSKHVCDHVSDKITKPPNMKGRSPGGESSNHLGGFCLYRLINKEVNIMPKSSITIGDVFITNNCGFCTVIDYTNKDSVTIKFDNTGFITKVRARNLKSGQVKDPYAISVCEVGFIGVGVPTTINGKLTRIYSLWVHMLTRCYSEKYHLDFPSYKGCSVAPRWCCFANFANDIKTLEGYEDWLDPHNKICLDKDAKDPGNKLYSIDTCRFITSYENIADASYRHSH</sequence>
<accession>A0A9Q2W8Z0</accession>
<evidence type="ECO:0000313" key="1">
    <source>
        <dbReference type="EMBL" id="MBT1776262.1"/>
    </source>
</evidence>
<dbReference type="AlphaFoldDB" id="A0A9Q2W8Z0"/>
<dbReference type="RefSeq" id="WP_126509616.1">
    <property type="nucleotide sequence ID" value="NZ_JBMDBL010000067.1"/>
</dbReference>
<proteinExistence type="predicted"/>
<reference evidence="1" key="1">
    <citation type="submission" date="2021-05" db="EMBL/GenBank/DDBJ databases">
        <title>The batch submission of Enterobacter spp. strains.</title>
        <authorList>
            <person name="Wei L."/>
            <person name="Wang C."/>
            <person name="Feng Y."/>
            <person name="Zong Z."/>
        </authorList>
    </citation>
    <scope>NUCLEOTIDE SEQUENCE</scope>
    <source>
        <strain evidence="1">090086</strain>
    </source>
</reference>
<name>A0A9Q2W8Z0_9ENTR</name>
<dbReference type="EMBL" id="JAHEVK010000004">
    <property type="protein sequence ID" value="MBT1776262.1"/>
    <property type="molecule type" value="Genomic_DNA"/>
</dbReference>
<evidence type="ECO:0000313" key="2">
    <source>
        <dbReference type="Proteomes" id="UP000742934"/>
    </source>
</evidence>
<gene>
    <name evidence="1" type="ORF">KK080_05430</name>
</gene>
<protein>
    <submittedName>
        <fullName evidence="1">Uncharacterized protein</fullName>
    </submittedName>
</protein>
<dbReference type="Proteomes" id="UP000742934">
    <property type="component" value="Unassembled WGS sequence"/>
</dbReference>
<organism evidence="1 2">
    <name type="scientific">Enterobacter hormaechei subsp. hoffmannii</name>
    <dbReference type="NCBI Taxonomy" id="1812934"/>
    <lineage>
        <taxon>Bacteria</taxon>
        <taxon>Pseudomonadati</taxon>
        <taxon>Pseudomonadota</taxon>
        <taxon>Gammaproteobacteria</taxon>
        <taxon>Enterobacterales</taxon>
        <taxon>Enterobacteriaceae</taxon>
        <taxon>Enterobacter</taxon>
        <taxon>Enterobacter cloacae complex</taxon>
    </lineage>
</organism>